<feature type="binding site" evidence="6">
    <location>
        <position position="528"/>
    </location>
    <ligand>
        <name>Mn(2+)</name>
        <dbReference type="ChEBI" id="CHEBI:29035"/>
    </ligand>
</feature>
<dbReference type="InterPro" id="IPR016166">
    <property type="entry name" value="FAD-bd_PCMH"/>
</dbReference>
<dbReference type="InterPro" id="IPR006094">
    <property type="entry name" value="Oxid_FAD_bind_N"/>
</dbReference>
<reference evidence="8" key="1">
    <citation type="journal article" date="2020" name="bioRxiv">
        <title>Hybrid origin of Populus tomentosa Carr. identified through genome sequencing and phylogenomic analysis.</title>
        <authorList>
            <person name="An X."/>
            <person name="Gao K."/>
            <person name="Chen Z."/>
            <person name="Li J."/>
            <person name="Yang X."/>
            <person name="Yang X."/>
            <person name="Zhou J."/>
            <person name="Guo T."/>
            <person name="Zhao T."/>
            <person name="Huang S."/>
            <person name="Miao D."/>
            <person name="Khan W.U."/>
            <person name="Rao P."/>
            <person name="Ye M."/>
            <person name="Lei B."/>
            <person name="Liao W."/>
            <person name="Wang J."/>
            <person name="Ji L."/>
            <person name="Li Y."/>
            <person name="Guo B."/>
            <person name="Mustafa N.S."/>
            <person name="Li S."/>
            <person name="Yun Q."/>
            <person name="Keller S.R."/>
            <person name="Mao J."/>
            <person name="Zhang R."/>
            <person name="Strauss S.H."/>
        </authorList>
    </citation>
    <scope>NUCLEOTIDE SEQUENCE</scope>
    <source>
        <strain evidence="8">GM15</strain>
        <tissue evidence="8">Leaf</tissue>
    </source>
</reference>
<dbReference type="Pfam" id="PF01565">
    <property type="entry name" value="FAD_binding_4"/>
    <property type="match status" value="1"/>
</dbReference>
<comment type="caution">
    <text evidence="8">The sequence shown here is derived from an EMBL/GenBank/DDBJ whole genome shotgun (WGS) entry which is preliminary data.</text>
</comment>
<feature type="binding site" evidence="6">
    <location>
        <position position="530"/>
    </location>
    <ligand>
        <name>Mn(2+)</name>
        <dbReference type="ChEBI" id="CHEBI:29035"/>
    </ligand>
</feature>
<sequence length="588" mass="64491">MLKSSSFRDDYMSKHYNNVAISVFPSLFLLMGSIQNSRFNTTATPKPLVIVTPINVSHIQATIFCSQKHGMNVRIRSGGHDYEGLSYVSVLPFVIIDLINLRAINVDGENSTAWVQAGATLGELYYSIAEKSGTLAFPAGACPTVGAGGHLSGGGYGGLMRKYGLAADNIIDAQLIDAKGRILDRASMGEDLFWAIRGGGGNTFGVVVAWKLKLVPVPHTVTIFSVVRSLEENATKLIHRWQYVANKLPEDLFITAYITKTNSSREGISTIQAEFPSLFLGGADRLLPLMQENFPELGLVKDDCTEMSWVEFVLYNSGYSTNSSLDVLLNRTPQYITNFKGKSDYVKKPMPEIAFEGIWKRFLKVGIETPRLILVPYGGKMDQISESSIPFAHRAGNLYKIQYLLLWNEQGKEASMRHVAWIRRLYSYTAPYVSKNPREAYIGYRDLDVGMNNIQGNTILVSGLACKDPKSVQASDFSFSGLHMLGNTSNAVGSRVPAVNVAQIPGLNTLGISFARIDYAPSGSNPLHTHPRASEILTVLEGSLEVGFVTSNPENRLITEVLQKGGVFVFPINLVHFQRNVGTSNAVA</sequence>
<evidence type="ECO:0000259" key="7">
    <source>
        <dbReference type="PROSITE" id="PS51387"/>
    </source>
</evidence>
<dbReference type="PROSITE" id="PS00725">
    <property type="entry name" value="GERMIN"/>
    <property type="match status" value="1"/>
</dbReference>
<name>A0A8X7YWR9_POPTO</name>
<evidence type="ECO:0000256" key="6">
    <source>
        <dbReference type="PIRSR" id="PIRSR601929-2"/>
    </source>
</evidence>
<accession>A0A8X7YWR9</accession>
<feature type="binding site" evidence="5">
    <location>
        <position position="535"/>
    </location>
    <ligand>
        <name>oxalate</name>
        <dbReference type="ChEBI" id="CHEBI:30623"/>
    </ligand>
</feature>
<keyword evidence="5" id="KW-0464">Manganese</keyword>
<dbReference type="EMBL" id="JAAWWB010000021">
    <property type="protein sequence ID" value="KAG6756812.1"/>
    <property type="molecule type" value="Genomic_DNA"/>
</dbReference>
<evidence type="ECO:0000256" key="3">
    <source>
        <dbReference type="ARBA" id="ARBA00023157"/>
    </source>
</evidence>
<dbReference type="InterPro" id="IPR006045">
    <property type="entry name" value="Cupin_1"/>
</dbReference>
<feature type="binding site" evidence="6">
    <location>
        <position position="576"/>
    </location>
    <ligand>
        <name>Mn(2+)</name>
        <dbReference type="ChEBI" id="CHEBI:29035"/>
    </ligand>
</feature>
<feature type="binding site" evidence="5">
    <location>
        <position position="525"/>
    </location>
    <ligand>
        <name>oxalate</name>
        <dbReference type="ChEBI" id="CHEBI:30623"/>
    </ligand>
</feature>
<dbReference type="PROSITE" id="PS51387">
    <property type="entry name" value="FAD_PCMH"/>
    <property type="match status" value="1"/>
</dbReference>
<dbReference type="GO" id="GO:0030145">
    <property type="term" value="F:manganese ion binding"/>
    <property type="evidence" value="ECO:0007669"/>
    <property type="project" value="InterPro"/>
</dbReference>
<dbReference type="InterPro" id="IPR001929">
    <property type="entry name" value="Germin"/>
</dbReference>
<gene>
    <name evidence="8" type="ORF">POTOM_040255</name>
</gene>
<dbReference type="GO" id="GO:0071949">
    <property type="term" value="F:FAD binding"/>
    <property type="evidence" value="ECO:0007669"/>
    <property type="project" value="InterPro"/>
</dbReference>
<evidence type="ECO:0000256" key="4">
    <source>
        <dbReference type="ARBA" id="ARBA00023180"/>
    </source>
</evidence>
<keyword evidence="5" id="KW-0479">Metal-binding</keyword>
<keyword evidence="3" id="KW-1015">Disulfide bond</keyword>
<dbReference type="Proteomes" id="UP000886885">
    <property type="component" value="Chromosome 11A"/>
</dbReference>
<dbReference type="GO" id="GO:0048046">
    <property type="term" value="C:apoplast"/>
    <property type="evidence" value="ECO:0007669"/>
    <property type="project" value="UniProtKB-SubCell"/>
</dbReference>
<dbReference type="SMART" id="SM00835">
    <property type="entry name" value="Cupin_1"/>
    <property type="match status" value="1"/>
</dbReference>
<protein>
    <recommendedName>
        <fullName evidence="7">FAD-binding PCMH-type domain-containing protein</fullName>
    </recommendedName>
</protein>
<evidence type="ECO:0000313" key="9">
    <source>
        <dbReference type="Proteomes" id="UP000886885"/>
    </source>
</evidence>
<keyword evidence="2" id="KW-0052">Apoplast</keyword>
<dbReference type="CDD" id="cd02241">
    <property type="entry name" value="cupin_OxOx"/>
    <property type="match status" value="1"/>
</dbReference>
<dbReference type="OrthoDB" id="407275at2759"/>
<comment type="subcellular location">
    <subcellularLocation>
        <location evidence="1">Secreted</location>
        <location evidence="1">Extracellular space</location>
        <location evidence="1">Apoplast</location>
    </subcellularLocation>
</comment>
<organism evidence="8 9">
    <name type="scientific">Populus tomentosa</name>
    <name type="common">Chinese white poplar</name>
    <dbReference type="NCBI Taxonomy" id="118781"/>
    <lineage>
        <taxon>Eukaryota</taxon>
        <taxon>Viridiplantae</taxon>
        <taxon>Streptophyta</taxon>
        <taxon>Embryophyta</taxon>
        <taxon>Tracheophyta</taxon>
        <taxon>Spermatophyta</taxon>
        <taxon>Magnoliopsida</taxon>
        <taxon>eudicotyledons</taxon>
        <taxon>Gunneridae</taxon>
        <taxon>Pentapetalae</taxon>
        <taxon>rosids</taxon>
        <taxon>fabids</taxon>
        <taxon>Malpighiales</taxon>
        <taxon>Salicaceae</taxon>
        <taxon>Saliceae</taxon>
        <taxon>Populus</taxon>
    </lineage>
</organism>
<evidence type="ECO:0000313" key="8">
    <source>
        <dbReference type="EMBL" id="KAG6756812.1"/>
    </source>
</evidence>
<evidence type="ECO:0000256" key="1">
    <source>
        <dbReference type="ARBA" id="ARBA00004271"/>
    </source>
</evidence>
<proteinExistence type="predicted"/>
<dbReference type="AlphaFoldDB" id="A0A8X7YWR9"/>
<evidence type="ECO:0000256" key="5">
    <source>
        <dbReference type="PIRSR" id="PIRSR601929-1"/>
    </source>
</evidence>
<dbReference type="Pfam" id="PF00190">
    <property type="entry name" value="Cupin_1"/>
    <property type="match status" value="1"/>
</dbReference>
<dbReference type="InterPro" id="IPR019780">
    <property type="entry name" value="Germin_Mn-BS"/>
</dbReference>
<dbReference type="PANTHER" id="PTHR32448">
    <property type="entry name" value="OS08G0158400 PROTEIN"/>
    <property type="match status" value="1"/>
</dbReference>
<feature type="binding site" evidence="6">
    <location>
        <position position="535"/>
    </location>
    <ligand>
        <name>Mn(2+)</name>
        <dbReference type="ChEBI" id="CHEBI:29035"/>
    </ligand>
</feature>
<feature type="binding site" evidence="5">
    <location>
        <position position="530"/>
    </location>
    <ligand>
        <name>oxalate</name>
        <dbReference type="ChEBI" id="CHEBI:30623"/>
    </ligand>
</feature>
<feature type="domain" description="FAD-binding PCMH-type" evidence="7">
    <location>
        <begin position="43"/>
        <end position="217"/>
    </location>
</feature>
<keyword evidence="9" id="KW-1185">Reference proteome</keyword>
<evidence type="ECO:0000256" key="2">
    <source>
        <dbReference type="ARBA" id="ARBA00022523"/>
    </source>
</evidence>
<keyword evidence="4" id="KW-0325">Glycoprotein</keyword>